<gene>
    <name evidence="3" type="ORF">NS334_05125</name>
</gene>
<dbReference type="OrthoDB" id="581239at2"/>
<dbReference type="PANTHER" id="PTHR43662:SF3">
    <property type="entry name" value="DOMAIN PROTEIN, PUTATIVE (AFU_ORTHOLOGUE AFUA_6G11970)-RELATED"/>
    <property type="match status" value="1"/>
</dbReference>
<protein>
    <recommendedName>
        <fullName evidence="2">DUF1996 domain-containing protein</fullName>
    </recommendedName>
</protein>
<feature type="domain" description="DUF1996" evidence="2">
    <location>
        <begin position="131"/>
        <end position="371"/>
    </location>
</feature>
<organism evidence="3 4">
    <name type="scientific">Sphingomonas endophytica</name>
    <dbReference type="NCBI Taxonomy" id="869719"/>
    <lineage>
        <taxon>Bacteria</taxon>
        <taxon>Pseudomonadati</taxon>
        <taxon>Pseudomonadota</taxon>
        <taxon>Alphaproteobacteria</taxon>
        <taxon>Sphingomonadales</taxon>
        <taxon>Sphingomonadaceae</taxon>
        <taxon>Sphingomonas</taxon>
    </lineage>
</organism>
<evidence type="ECO:0000313" key="4">
    <source>
        <dbReference type="Proteomes" id="UP000074310"/>
    </source>
</evidence>
<accession>A0A147I730</accession>
<evidence type="ECO:0000313" key="3">
    <source>
        <dbReference type="EMBL" id="KTT74759.1"/>
    </source>
</evidence>
<dbReference type="Proteomes" id="UP000074310">
    <property type="component" value="Unassembled WGS sequence"/>
</dbReference>
<dbReference type="AlphaFoldDB" id="A0A147I730"/>
<sequence>MMKKIWISGAMILAASTAYAATSTTSVVETISKGVTVVAGSTVTSTADAAAAANAAAAAALAALPIEPVPGAISTGLKQGQGQLPRLTTNFNTNALLIPSWGTGQVANSGAPDVVGAFRFICMPGQVLRDDPIVYPGQPGKSHLHQFFGNTGANAYSTYGSLRLKGDSTCTNMLNRSAYWIPAMLDGKGKVVRPDYVTIYYKRLPESSPNCQKQGKACVMLPRGMRYIFGYNMKTGEGGHFYFNCDGPTATPGHYPDIVAAAKNCPTGNSLGVIITGPDCWDGRNLNSADHRSHVGYGSYNWDGQYVCPKTHPYILPTFTLGAWYKVDDNLDKSGEWDRSRSTWSLSSDTMPGMPMMRPGSTFHADWLGAWDDDVMKMWTDNCINKLLNCSGGDLGNGKQMKMRSDFSWDAKPRLVDIPAA</sequence>
<dbReference type="PATRIC" id="fig|869719.3.peg.408"/>
<comment type="caution">
    <text evidence="3">The sequence shown here is derived from an EMBL/GenBank/DDBJ whole genome shotgun (WGS) entry which is preliminary data.</text>
</comment>
<reference evidence="3 4" key="1">
    <citation type="journal article" date="2016" name="Front. Microbiol.">
        <title>Genomic Resource of Rice Seed Associated Bacteria.</title>
        <authorList>
            <person name="Midha S."/>
            <person name="Bansal K."/>
            <person name="Sharma S."/>
            <person name="Kumar N."/>
            <person name="Patil P.P."/>
            <person name="Chaudhry V."/>
            <person name="Patil P.B."/>
        </authorList>
    </citation>
    <scope>NUCLEOTIDE SEQUENCE [LARGE SCALE GENOMIC DNA]</scope>
    <source>
        <strain evidence="3 4">NS334</strain>
    </source>
</reference>
<dbReference type="EMBL" id="LDTB01000010">
    <property type="protein sequence ID" value="KTT74759.1"/>
    <property type="molecule type" value="Genomic_DNA"/>
</dbReference>
<keyword evidence="1" id="KW-0732">Signal</keyword>
<evidence type="ECO:0000259" key="2">
    <source>
        <dbReference type="Pfam" id="PF09362"/>
    </source>
</evidence>
<evidence type="ECO:0000256" key="1">
    <source>
        <dbReference type="SAM" id="SignalP"/>
    </source>
</evidence>
<dbReference type="Pfam" id="PF09362">
    <property type="entry name" value="DUF1996"/>
    <property type="match status" value="1"/>
</dbReference>
<feature type="signal peptide" evidence="1">
    <location>
        <begin position="1"/>
        <end position="20"/>
    </location>
</feature>
<dbReference type="PANTHER" id="PTHR43662">
    <property type="match status" value="1"/>
</dbReference>
<feature type="chain" id="PRO_5007548345" description="DUF1996 domain-containing protein" evidence="1">
    <location>
        <begin position="21"/>
        <end position="421"/>
    </location>
</feature>
<proteinExistence type="predicted"/>
<keyword evidence="4" id="KW-1185">Reference proteome</keyword>
<name>A0A147I730_9SPHN</name>
<dbReference type="InterPro" id="IPR018535">
    <property type="entry name" value="DUF1996"/>
</dbReference>